<feature type="domain" description="Peptidase metallopeptidase" evidence="6">
    <location>
        <begin position="97"/>
        <end position="275"/>
    </location>
</feature>
<dbReference type="SMART" id="SM00235">
    <property type="entry name" value="ZnMc"/>
    <property type="match status" value="1"/>
</dbReference>
<evidence type="ECO:0000256" key="1">
    <source>
        <dbReference type="ARBA" id="ARBA00022670"/>
    </source>
</evidence>
<dbReference type="Proteomes" id="UP001596072">
    <property type="component" value="Unassembled WGS sequence"/>
</dbReference>
<proteinExistence type="predicted"/>
<keyword evidence="8" id="KW-1185">Reference proteome</keyword>
<dbReference type="InterPro" id="IPR001818">
    <property type="entry name" value="Pept_M10_metallopeptidase"/>
</dbReference>
<dbReference type="InterPro" id="IPR024079">
    <property type="entry name" value="MetalloPept_cat_dom_sf"/>
</dbReference>
<sequence length="275" mass="29595">MKSSGFSRIFAGVACLAVALLGATFTATVPNAEGDAGSVPSFQEFERSSYVDVDGAYVVNGDEVESTKAGLKKFYERMVGPKHADEEGLIVNTVSGRDDKWSASQALNLTYCVSTRFGTRHADVVSAMAGGAGLWESASTQVDFVHVPAQDGSCNTRNNNVLFSVEPVSTTQYIARAFFPSTAKRSRNVLIDDSIWSSGSWEPVDILAHELGHALGFRHEHTRPESGTCFEDNNWRALTPYDAASIMHYPQCNGSSADLEFQASDAAGVRALYGS</sequence>
<evidence type="ECO:0000256" key="3">
    <source>
        <dbReference type="ARBA" id="ARBA00022801"/>
    </source>
</evidence>
<dbReference type="GO" id="GO:0008237">
    <property type="term" value="F:metallopeptidase activity"/>
    <property type="evidence" value="ECO:0007669"/>
    <property type="project" value="UniProtKB-KW"/>
</dbReference>
<keyword evidence="7" id="KW-0482">Metalloprotease</keyword>
<comment type="caution">
    <text evidence="7">The sequence shown here is derived from an EMBL/GenBank/DDBJ whole genome shotgun (WGS) entry which is preliminary data.</text>
</comment>
<dbReference type="Pfam" id="PF00413">
    <property type="entry name" value="Peptidase_M10"/>
    <property type="match status" value="1"/>
</dbReference>
<evidence type="ECO:0000259" key="6">
    <source>
        <dbReference type="SMART" id="SM00235"/>
    </source>
</evidence>
<keyword evidence="5" id="KW-0732">Signal</keyword>
<feature type="chain" id="PRO_5045810580" evidence="5">
    <location>
        <begin position="33"/>
        <end position="275"/>
    </location>
</feature>
<accession>A0ABW0ZE25</accession>
<organism evidence="7 8">
    <name type="scientific">Nocardioides vastitatis</name>
    <dbReference type="NCBI Taxonomy" id="2568655"/>
    <lineage>
        <taxon>Bacteria</taxon>
        <taxon>Bacillati</taxon>
        <taxon>Actinomycetota</taxon>
        <taxon>Actinomycetes</taxon>
        <taxon>Propionibacteriales</taxon>
        <taxon>Nocardioidaceae</taxon>
        <taxon>Nocardioides</taxon>
    </lineage>
</organism>
<reference evidence="8" key="1">
    <citation type="journal article" date="2019" name="Int. J. Syst. Evol. Microbiol.">
        <title>The Global Catalogue of Microorganisms (GCM) 10K type strain sequencing project: providing services to taxonomists for standard genome sequencing and annotation.</title>
        <authorList>
            <consortium name="The Broad Institute Genomics Platform"/>
            <consortium name="The Broad Institute Genome Sequencing Center for Infectious Disease"/>
            <person name="Wu L."/>
            <person name="Ma J."/>
        </authorList>
    </citation>
    <scope>NUCLEOTIDE SEQUENCE [LARGE SCALE GENOMIC DNA]</scope>
    <source>
        <strain evidence="8">YIM 94188</strain>
    </source>
</reference>
<dbReference type="RefSeq" id="WP_136436168.1">
    <property type="nucleotide sequence ID" value="NZ_JBHSNS010000002.1"/>
</dbReference>
<dbReference type="SUPFAM" id="SSF55486">
    <property type="entry name" value="Metalloproteases ('zincins'), catalytic domain"/>
    <property type="match status" value="1"/>
</dbReference>
<dbReference type="InterPro" id="IPR006026">
    <property type="entry name" value="Peptidase_Metallo"/>
</dbReference>
<dbReference type="EMBL" id="JBHSNS010000002">
    <property type="protein sequence ID" value="MFC5728772.1"/>
    <property type="molecule type" value="Genomic_DNA"/>
</dbReference>
<evidence type="ECO:0000313" key="8">
    <source>
        <dbReference type="Proteomes" id="UP001596072"/>
    </source>
</evidence>
<keyword evidence="2" id="KW-0479">Metal-binding</keyword>
<keyword evidence="1" id="KW-0645">Protease</keyword>
<protein>
    <submittedName>
        <fullName evidence="7">M57 family metalloprotease</fullName>
    </submittedName>
</protein>
<dbReference type="Gene3D" id="3.40.390.10">
    <property type="entry name" value="Collagenase (Catalytic Domain)"/>
    <property type="match status" value="1"/>
</dbReference>
<keyword evidence="4" id="KW-0862">Zinc</keyword>
<evidence type="ECO:0000256" key="4">
    <source>
        <dbReference type="ARBA" id="ARBA00022833"/>
    </source>
</evidence>
<gene>
    <name evidence="7" type="ORF">ACFPQB_07570</name>
</gene>
<evidence type="ECO:0000256" key="5">
    <source>
        <dbReference type="SAM" id="SignalP"/>
    </source>
</evidence>
<evidence type="ECO:0000256" key="2">
    <source>
        <dbReference type="ARBA" id="ARBA00022723"/>
    </source>
</evidence>
<keyword evidence="3" id="KW-0378">Hydrolase</keyword>
<feature type="signal peptide" evidence="5">
    <location>
        <begin position="1"/>
        <end position="32"/>
    </location>
</feature>
<name>A0ABW0ZE25_9ACTN</name>
<evidence type="ECO:0000313" key="7">
    <source>
        <dbReference type="EMBL" id="MFC5728772.1"/>
    </source>
</evidence>